<dbReference type="Gene3D" id="3.30.559.30">
    <property type="entry name" value="Nonribosomal peptide synthetase, condensation domain"/>
    <property type="match status" value="1"/>
</dbReference>
<protein>
    <submittedName>
        <fullName evidence="2">Condensation domain-containing protein</fullName>
    </submittedName>
</protein>
<sequence length="411" mass="46792">MAPMKIQPYGLLDGDKNEKLRLITECCRQCGIIDTRLIKDVYPCTPTQELLIESMQRIVYGKPAAKKFPVPWKYKHSLRGDVSVSTFRRAWQNVVNIYPILRTRIIMDRGRHYQVVVREIEEAVSGLFCPAVHHDNHSKNDFDYGERLCREAVILGTPSRPTKYFVLTLNHAIHDARVLDLVLGDLVRGYHMLESQSGGRLVTTNQLFNVFVKHTLEVRNNESSHHFWRTHLEGAVCHPLYALAIRFHPPEAFFPGALKSFQLNTRTSRYVALPSLTPRPHTRDEIAICGSLGLVLGALTGSPDIVFDLVRSGRDCLVPPVASMVAPAATHCPLRIHVKREAGRTVGQFLHQIYRNLWDMVESDYQFTGWPTIRALSKEAENAFKSAYPLQIIPCHNNKNKYGIVQCKYQT</sequence>
<keyword evidence="3" id="KW-1185">Reference proteome</keyword>
<organism evidence="2 3">
    <name type="scientific">Apodospora peruviana</name>
    <dbReference type="NCBI Taxonomy" id="516989"/>
    <lineage>
        <taxon>Eukaryota</taxon>
        <taxon>Fungi</taxon>
        <taxon>Dikarya</taxon>
        <taxon>Ascomycota</taxon>
        <taxon>Pezizomycotina</taxon>
        <taxon>Sordariomycetes</taxon>
        <taxon>Sordariomycetidae</taxon>
        <taxon>Sordariales</taxon>
        <taxon>Lasiosphaeriaceae</taxon>
        <taxon>Apodospora</taxon>
    </lineage>
</organism>
<evidence type="ECO:0000313" key="3">
    <source>
        <dbReference type="Proteomes" id="UP001283341"/>
    </source>
</evidence>
<dbReference type="SUPFAM" id="SSF52777">
    <property type="entry name" value="CoA-dependent acyltransferases"/>
    <property type="match status" value="2"/>
</dbReference>
<dbReference type="Pfam" id="PF00668">
    <property type="entry name" value="Condensation"/>
    <property type="match status" value="1"/>
</dbReference>
<dbReference type="PANTHER" id="PTHR45527:SF1">
    <property type="entry name" value="FATTY ACID SYNTHASE"/>
    <property type="match status" value="1"/>
</dbReference>
<dbReference type="AlphaFoldDB" id="A0AAE0LZB8"/>
<dbReference type="Gene3D" id="3.30.559.10">
    <property type="entry name" value="Chloramphenicol acetyltransferase-like domain"/>
    <property type="match status" value="1"/>
</dbReference>
<dbReference type="InterPro" id="IPR023213">
    <property type="entry name" value="CAT-like_dom_sf"/>
</dbReference>
<reference evidence="2" key="2">
    <citation type="submission" date="2023-06" db="EMBL/GenBank/DDBJ databases">
        <authorList>
            <consortium name="Lawrence Berkeley National Laboratory"/>
            <person name="Haridas S."/>
            <person name="Hensen N."/>
            <person name="Bonometti L."/>
            <person name="Westerberg I."/>
            <person name="Brannstrom I.O."/>
            <person name="Guillou S."/>
            <person name="Cros-Aarteil S."/>
            <person name="Calhoun S."/>
            <person name="Kuo A."/>
            <person name="Mondo S."/>
            <person name="Pangilinan J."/>
            <person name="Riley R."/>
            <person name="Labutti K."/>
            <person name="Andreopoulos B."/>
            <person name="Lipzen A."/>
            <person name="Chen C."/>
            <person name="Yanf M."/>
            <person name="Daum C."/>
            <person name="Ng V."/>
            <person name="Clum A."/>
            <person name="Steindorff A."/>
            <person name="Ohm R."/>
            <person name="Martin F."/>
            <person name="Silar P."/>
            <person name="Natvig D."/>
            <person name="Lalanne C."/>
            <person name="Gautier V."/>
            <person name="Ament-Velasquez S.L."/>
            <person name="Kruys A."/>
            <person name="Hutchinson M.I."/>
            <person name="Powell A.J."/>
            <person name="Barry K."/>
            <person name="Miller A.N."/>
            <person name="Grigoriev I.V."/>
            <person name="Debuchy R."/>
            <person name="Gladieux P."/>
            <person name="Thoren M.H."/>
            <person name="Johannesson H."/>
        </authorList>
    </citation>
    <scope>NUCLEOTIDE SEQUENCE</scope>
    <source>
        <strain evidence="2">CBS 118394</strain>
    </source>
</reference>
<name>A0AAE0LZB8_9PEZI</name>
<dbReference type="InterPro" id="IPR001242">
    <property type="entry name" value="Condensation_dom"/>
</dbReference>
<accession>A0AAE0LZB8</accession>
<dbReference type="PANTHER" id="PTHR45527">
    <property type="entry name" value="NONRIBOSOMAL PEPTIDE SYNTHETASE"/>
    <property type="match status" value="1"/>
</dbReference>
<gene>
    <name evidence="2" type="ORF">B0H66DRAFT_398814</name>
</gene>
<dbReference type="GO" id="GO:0003824">
    <property type="term" value="F:catalytic activity"/>
    <property type="evidence" value="ECO:0007669"/>
    <property type="project" value="InterPro"/>
</dbReference>
<dbReference type="EMBL" id="JAUEDM010000009">
    <property type="protein sequence ID" value="KAK3312439.1"/>
    <property type="molecule type" value="Genomic_DNA"/>
</dbReference>
<proteinExistence type="predicted"/>
<feature type="domain" description="Condensation" evidence="1">
    <location>
        <begin position="74"/>
        <end position="367"/>
    </location>
</feature>
<dbReference type="GO" id="GO:0044550">
    <property type="term" value="P:secondary metabolite biosynthetic process"/>
    <property type="evidence" value="ECO:0007669"/>
    <property type="project" value="TreeGrafter"/>
</dbReference>
<reference evidence="2" key="1">
    <citation type="journal article" date="2023" name="Mol. Phylogenet. Evol.">
        <title>Genome-scale phylogeny and comparative genomics of the fungal order Sordariales.</title>
        <authorList>
            <person name="Hensen N."/>
            <person name="Bonometti L."/>
            <person name="Westerberg I."/>
            <person name="Brannstrom I.O."/>
            <person name="Guillou S."/>
            <person name="Cros-Aarteil S."/>
            <person name="Calhoun S."/>
            <person name="Haridas S."/>
            <person name="Kuo A."/>
            <person name="Mondo S."/>
            <person name="Pangilinan J."/>
            <person name="Riley R."/>
            <person name="LaButti K."/>
            <person name="Andreopoulos B."/>
            <person name="Lipzen A."/>
            <person name="Chen C."/>
            <person name="Yan M."/>
            <person name="Daum C."/>
            <person name="Ng V."/>
            <person name="Clum A."/>
            <person name="Steindorff A."/>
            <person name="Ohm R.A."/>
            <person name="Martin F."/>
            <person name="Silar P."/>
            <person name="Natvig D.O."/>
            <person name="Lalanne C."/>
            <person name="Gautier V."/>
            <person name="Ament-Velasquez S.L."/>
            <person name="Kruys A."/>
            <person name="Hutchinson M.I."/>
            <person name="Powell A.J."/>
            <person name="Barry K."/>
            <person name="Miller A.N."/>
            <person name="Grigoriev I.V."/>
            <person name="Debuchy R."/>
            <person name="Gladieux P."/>
            <person name="Hiltunen Thoren M."/>
            <person name="Johannesson H."/>
        </authorList>
    </citation>
    <scope>NUCLEOTIDE SEQUENCE</scope>
    <source>
        <strain evidence="2">CBS 118394</strain>
    </source>
</reference>
<evidence type="ECO:0000259" key="1">
    <source>
        <dbReference type="Pfam" id="PF00668"/>
    </source>
</evidence>
<dbReference type="Proteomes" id="UP001283341">
    <property type="component" value="Unassembled WGS sequence"/>
</dbReference>
<dbReference type="GO" id="GO:0043041">
    <property type="term" value="P:amino acid activation for nonribosomal peptide biosynthetic process"/>
    <property type="evidence" value="ECO:0007669"/>
    <property type="project" value="TreeGrafter"/>
</dbReference>
<dbReference type="GO" id="GO:0005737">
    <property type="term" value="C:cytoplasm"/>
    <property type="evidence" value="ECO:0007669"/>
    <property type="project" value="TreeGrafter"/>
</dbReference>
<evidence type="ECO:0000313" key="2">
    <source>
        <dbReference type="EMBL" id="KAK3312439.1"/>
    </source>
</evidence>
<comment type="caution">
    <text evidence="2">The sequence shown here is derived from an EMBL/GenBank/DDBJ whole genome shotgun (WGS) entry which is preliminary data.</text>
</comment>
<dbReference type="GO" id="GO:0031177">
    <property type="term" value="F:phosphopantetheine binding"/>
    <property type="evidence" value="ECO:0007669"/>
    <property type="project" value="TreeGrafter"/>
</dbReference>